<name>A0A016WF02_9BILA</name>
<reference evidence="2" key="1">
    <citation type="journal article" date="2015" name="Nat. Genet.">
        <title>The genome and transcriptome of the zoonotic hookworm Ancylostoma ceylanicum identify infection-specific gene families.</title>
        <authorList>
            <person name="Schwarz E.M."/>
            <person name="Hu Y."/>
            <person name="Antoshechkin I."/>
            <person name="Miller M.M."/>
            <person name="Sternberg P.W."/>
            <person name="Aroian R.V."/>
        </authorList>
    </citation>
    <scope>NUCLEOTIDE SEQUENCE</scope>
    <source>
        <strain evidence="2">HY135</strain>
    </source>
</reference>
<protein>
    <submittedName>
        <fullName evidence="1">Uncharacterized protein</fullName>
    </submittedName>
</protein>
<comment type="caution">
    <text evidence="1">The sequence shown here is derived from an EMBL/GenBank/DDBJ whole genome shotgun (WGS) entry which is preliminary data.</text>
</comment>
<sequence length="105" mass="11956">MSSPLSWDSDTRNVLYIHAPLWHVLLGGHPWLQFVSSHENAGINLSMEKQRCVSRRAFENLPQETRRRRSSNTLMTGTGEGMKRGCLALEFVELYAAGKSYIFTL</sequence>
<evidence type="ECO:0000313" key="2">
    <source>
        <dbReference type="Proteomes" id="UP000024635"/>
    </source>
</evidence>
<organism evidence="1 2">
    <name type="scientific">Ancylostoma ceylanicum</name>
    <dbReference type="NCBI Taxonomy" id="53326"/>
    <lineage>
        <taxon>Eukaryota</taxon>
        <taxon>Metazoa</taxon>
        <taxon>Ecdysozoa</taxon>
        <taxon>Nematoda</taxon>
        <taxon>Chromadorea</taxon>
        <taxon>Rhabditida</taxon>
        <taxon>Rhabditina</taxon>
        <taxon>Rhabditomorpha</taxon>
        <taxon>Strongyloidea</taxon>
        <taxon>Ancylostomatidae</taxon>
        <taxon>Ancylostomatinae</taxon>
        <taxon>Ancylostoma</taxon>
    </lineage>
</organism>
<dbReference type="AlphaFoldDB" id="A0A016WF02"/>
<gene>
    <name evidence="1" type="primary">Acey_s0718.g1799</name>
    <name evidence="1" type="ORF">Y032_0718g1799</name>
</gene>
<keyword evidence="2" id="KW-1185">Reference proteome</keyword>
<accession>A0A016WF02</accession>
<dbReference type="EMBL" id="JARK01000318">
    <property type="protein sequence ID" value="EYC38414.1"/>
    <property type="molecule type" value="Genomic_DNA"/>
</dbReference>
<dbReference type="Proteomes" id="UP000024635">
    <property type="component" value="Unassembled WGS sequence"/>
</dbReference>
<proteinExistence type="predicted"/>
<evidence type="ECO:0000313" key="1">
    <source>
        <dbReference type="EMBL" id="EYC38414.1"/>
    </source>
</evidence>